<dbReference type="AlphaFoldDB" id="A0A1J5PAV0"/>
<gene>
    <name evidence="1" type="ORF">GALL_535130</name>
</gene>
<proteinExistence type="predicted"/>
<accession>A0A1J5PAV0</accession>
<sequence length="85" mass="9575">MPFLFRHWGVWVPRSDCYHTFADGKSCADLDPGAQRWPCIRLTERGHNGRDLAHSGEGDGVYMQRVGMEMAGRLLDGRTWEGVPG</sequence>
<evidence type="ECO:0000313" key="1">
    <source>
        <dbReference type="EMBL" id="OIQ64935.1"/>
    </source>
</evidence>
<protein>
    <submittedName>
        <fullName evidence="1">Uncharacterized protein</fullName>
    </submittedName>
</protein>
<reference evidence="1" key="1">
    <citation type="submission" date="2016-10" db="EMBL/GenBank/DDBJ databases">
        <title>Sequence of Gallionella enrichment culture.</title>
        <authorList>
            <person name="Poehlein A."/>
            <person name="Muehling M."/>
            <person name="Daniel R."/>
        </authorList>
    </citation>
    <scope>NUCLEOTIDE SEQUENCE</scope>
</reference>
<dbReference type="EMBL" id="MLJW01007722">
    <property type="protein sequence ID" value="OIQ64935.1"/>
    <property type="molecule type" value="Genomic_DNA"/>
</dbReference>
<name>A0A1J5PAV0_9ZZZZ</name>
<organism evidence="1">
    <name type="scientific">mine drainage metagenome</name>
    <dbReference type="NCBI Taxonomy" id="410659"/>
    <lineage>
        <taxon>unclassified sequences</taxon>
        <taxon>metagenomes</taxon>
        <taxon>ecological metagenomes</taxon>
    </lineage>
</organism>
<comment type="caution">
    <text evidence="1">The sequence shown here is derived from an EMBL/GenBank/DDBJ whole genome shotgun (WGS) entry which is preliminary data.</text>
</comment>